<feature type="transmembrane region" description="Helical" evidence="1">
    <location>
        <begin position="31"/>
        <end position="53"/>
    </location>
</feature>
<dbReference type="Proteomes" id="UP000706039">
    <property type="component" value="Unassembled WGS sequence"/>
</dbReference>
<sequence length="94" mass="10210">MKGGWFLLLGGLIIWAAHFLALYVIGEALGLIGPARLAIVALTLIALAANILIVRSALRITLDTDFDRWRRSTILTQAFLSAVAIVWQSLPALL</sequence>
<keyword evidence="3" id="KW-1185">Reference proteome</keyword>
<reference evidence="2 3" key="1">
    <citation type="submission" date="2021-08" db="EMBL/GenBank/DDBJ databases">
        <authorList>
            <person name="Tuo L."/>
        </authorList>
    </citation>
    <scope>NUCLEOTIDE SEQUENCE [LARGE SCALE GENOMIC DNA]</scope>
    <source>
        <strain evidence="2 3">JCM 31229</strain>
    </source>
</reference>
<dbReference type="RefSeq" id="WP_222990607.1">
    <property type="nucleotide sequence ID" value="NZ_JAINVV010000006.1"/>
</dbReference>
<evidence type="ECO:0000256" key="1">
    <source>
        <dbReference type="SAM" id="Phobius"/>
    </source>
</evidence>
<evidence type="ECO:0000313" key="3">
    <source>
        <dbReference type="Proteomes" id="UP000706039"/>
    </source>
</evidence>
<comment type="caution">
    <text evidence="2">The sequence shown here is derived from an EMBL/GenBank/DDBJ whole genome shotgun (WGS) entry which is preliminary data.</text>
</comment>
<keyword evidence="1" id="KW-0812">Transmembrane</keyword>
<protein>
    <submittedName>
        <fullName evidence="2">Uncharacterized protein</fullName>
    </submittedName>
</protein>
<keyword evidence="1" id="KW-0472">Membrane</keyword>
<feature type="transmembrane region" description="Helical" evidence="1">
    <location>
        <begin position="74"/>
        <end position="93"/>
    </location>
</feature>
<evidence type="ECO:0000313" key="2">
    <source>
        <dbReference type="EMBL" id="MBY8823507.1"/>
    </source>
</evidence>
<gene>
    <name evidence="2" type="ORF">K7G82_14480</name>
</gene>
<accession>A0ABS7PQA2</accession>
<feature type="transmembrane region" description="Helical" evidence="1">
    <location>
        <begin position="5"/>
        <end position="25"/>
    </location>
</feature>
<keyword evidence="1" id="KW-1133">Transmembrane helix</keyword>
<organism evidence="2 3">
    <name type="scientific">Sphingomonas colocasiae</name>
    <dbReference type="NCBI Taxonomy" id="1848973"/>
    <lineage>
        <taxon>Bacteria</taxon>
        <taxon>Pseudomonadati</taxon>
        <taxon>Pseudomonadota</taxon>
        <taxon>Alphaproteobacteria</taxon>
        <taxon>Sphingomonadales</taxon>
        <taxon>Sphingomonadaceae</taxon>
        <taxon>Sphingomonas</taxon>
    </lineage>
</organism>
<proteinExistence type="predicted"/>
<dbReference type="EMBL" id="JAINVV010000006">
    <property type="protein sequence ID" value="MBY8823507.1"/>
    <property type="molecule type" value="Genomic_DNA"/>
</dbReference>
<name>A0ABS7PQA2_9SPHN</name>